<protein>
    <recommendedName>
        <fullName evidence="5">NlpC/P60 domain-containing protein</fullName>
    </recommendedName>
</protein>
<evidence type="ECO:0000259" key="5">
    <source>
        <dbReference type="PROSITE" id="PS51935"/>
    </source>
</evidence>
<accession>A0A1L3MQQ9</accession>
<dbReference type="STRING" id="1547283.A9C19_07970"/>
<dbReference type="InterPro" id="IPR002477">
    <property type="entry name" value="Peptidoglycan-bd-like"/>
</dbReference>
<dbReference type="SUPFAM" id="SSF54001">
    <property type="entry name" value="Cysteine proteinases"/>
    <property type="match status" value="1"/>
</dbReference>
<sequence length="326" mass="35691">MAIASSAKEALVISSVAAGIMLGGPSLVKAGAPTNQESNNYTMTESTHALRYGHIGQKVEEVQMKLSSLTLYSATIDGVFGKQTEKAVEQFQRLHHLKVDGIVGDETLTRLANTKPITKELEYGDASEELKSFQQKLKKLNYYLGAVDGIYGPLTLQAVEEYQQKNNLEITGTINIHTQIHLETNRNKKGKTLKNIKVKTSEHSVVSSSIPSIAKNLLGVNYVWGGTTPTGFDCSGFIKYVFEQADILLPRTVNEIWNYSTDIQKAGVGDLVFFETYKPGPSHVGIYLGNGQFIHTSSSNGVSISDMSNTYWNSRYIGAKKVPTSS</sequence>
<dbReference type="Proteomes" id="UP000181936">
    <property type="component" value="Chromosome"/>
</dbReference>
<dbReference type="PANTHER" id="PTHR47053:SF1">
    <property type="entry name" value="MUREIN DD-ENDOPEPTIDASE MEPH-RELATED"/>
    <property type="match status" value="1"/>
</dbReference>
<dbReference type="OrthoDB" id="9813368at2"/>
<dbReference type="InterPro" id="IPR038765">
    <property type="entry name" value="Papain-like_cys_pep_sf"/>
</dbReference>
<dbReference type="AlphaFoldDB" id="A0A1L3MQQ9"/>
<dbReference type="EMBL" id="CP016020">
    <property type="protein sequence ID" value="APH04689.1"/>
    <property type="molecule type" value="Genomic_DNA"/>
</dbReference>
<organism evidence="6 7">
    <name type="scientific">Bacillus weihaiensis</name>
    <dbReference type="NCBI Taxonomy" id="1547283"/>
    <lineage>
        <taxon>Bacteria</taxon>
        <taxon>Bacillati</taxon>
        <taxon>Bacillota</taxon>
        <taxon>Bacilli</taxon>
        <taxon>Bacillales</taxon>
        <taxon>Bacillaceae</taxon>
        <taxon>Bacillus</taxon>
    </lineage>
</organism>
<keyword evidence="7" id="KW-1185">Reference proteome</keyword>
<dbReference type="PANTHER" id="PTHR47053">
    <property type="entry name" value="MUREIN DD-ENDOPEPTIDASE MEPH-RELATED"/>
    <property type="match status" value="1"/>
</dbReference>
<dbReference type="InterPro" id="IPR036366">
    <property type="entry name" value="PGBDSf"/>
</dbReference>
<evidence type="ECO:0000256" key="4">
    <source>
        <dbReference type="ARBA" id="ARBA00022807"/>
    </source>
</evidence>
<dbReference type="Gene3D" id="1.10.101.10">
    <property type="entry name" value="PGBD-like superfamily/PGBD"/>
    <property type="match status" value="2"/>
</dbReference>
<dbReference type="SUPFAM" id="SSF47090">
    <property type="entry name" value="PGBD-like"/>
    <property type="match status" value="2"/>
</dbReference>
<dbReference type="PROSITE" id="PS51935">
    <property type="entry name" value="NLPC_P60"/>
    <property type="match status" value="1"/>
</dbReference>
<dbReference type="Gene3D" id="3.90.1720.10">
    <property type="entry name" value="endopeptidase domain like (from Nostoc punctiforme)"/>
    <property type="match status" value="1"/>
</dbReference>
<gene>
    <name evidence="6" type="ORF">A9C19_07970</name>
</gene>
<dbReference type="GO" id="GO:0006508">
    <property type="term" value="P:proteolysis"/>
    <property type="evidence" value="ECO:0007669"/>
    <property type="project" value="UniProtKB-KW"/>
</dbReference>
<keyword evidence="2" id="KW-0645">Protease</keyword>
<evidence type="ECO:0000313" key="6">
    <source>
        <dbReference type="EMBL" id="APH04689.1"/>
    </source>
</evidence>
<evidence type="ECO:0000256" key="2">
    <source>
        <dbReference type="ARBA" id="ARBA00022670"/>
    </source>
</evidence>
<keyword evidence="3" id="KW-0378">Hydrolase</keyword>
<name>A0A1L3MQQ9_9BACI</name>
<evidence type="ECO:0000256" key="3">
    <source>
        <dbReference type="ARBA" id="ARBA00022801"/>
    </source>
</evidence>
<proteinExistence type="inferred from homology"/>
<feature type="domain" description="NlpC/P60" evidence="5">
    <location>
        <begin position="203"/>
        <end position="323"/>
    </location>
</feature>
<dbReference type="GO" id="GO:0008234">
    <property type="term" value="F:cysteine-type peptidase activity"/>
    <property type="evidence" value="ECO:0007669"/>
    <property type="project" value="UniProtKB-KW"/>
</dbReference>
<dbReference type="InterPro" id="IPR036365">
    <property type="entry name" value="PGBD-like_sf"/>
</dbReference>
<dbReference type="InterPro" id="IPR051202">
    <property type="entry name" value="Peptidase_C40"/>
</dbReference>
<dbReference type="KEGG" id="bwh:A9C19_07970"/>
<dbReference type="InterPro" id="IPR000064">
    <property type="entry name" value="NLP_P60_dom"/>
</dbReference>
<dbReference type="Pfam" id="PF00877">
    <property type="entry name" value="NLPC_P60"/>
    <property type="match status" value="1"/>
</dbReference>
<reference evidence="6 7" key="1">
    <citation type="journal article" date="2016" name="Sci. Rep.">
        <title>Complete genome sequence and transcriptomic analysis of a novel marine strain Bacillus weihaiensis reveals the mechanism of brown algae degradation.</title>
        <authorList>
            <person name="Zhu Y."/>
            <person name="Chen P."/>
            <person name="Bao Y."/>
            <person name="Men Y."/>
            <person name="Zeng Y."/>
            <person name="Yang J."/>
            <person name="Sun J."/>
            <person name="Sun Y."/>
        </authorList>
    </citation>
    <scope>NUCLEOTIDE SEQUENCE [LARGE SCALE GENOMIC DNA]</scope>
    <source>
        <strain evidence="6 7">Alg07</strain>
    </source>
</reference>
<dbReference type="Pfam" id="PF01471">
    <property type="entry name" value="PG_binding_1"/>
    <property type="match status" value="2"/>
</dbReference>
<comment type="similarity">
    <text evidence="1">Belongs to the peptidase C40 family.</text>
</comment>
<keyword evidence="4" id="KW-0788">Thiol protease</keyword>
<evidence type="ECO:0000256" key="1">
    <source>
        <dbReference type="ARBA" id="ARBA00007074"/>
    </source>
</evidence>
<evidence type="ECO:0000313" key="7">
    <source>
        <dbReference type="Proteomes" id="UP000181936"/>
    </source>
</evidence>